<feature type="region of interest" description="Disordered" evidence="1">
    <location>
        <begin position="1"/>
        <end position="32"/>
    </location>
</feature>
<dbReference type="WBParaSite" id="TCNE_0000090201-mRNA-1">
    <property type="protein sequence ID" value="TCNE_0000090201-mRNA-1"/>
    <property type="gene ID" value="TCNE_0000090201"/>
</dbReference>
<proteinExistence type="predicted"/>
<organism evidence="3 4">
    <name type="scientific">Toxocara canis</name>
    <name type="common">Canine roundworm</name>
    <dbReference type="NCBI Taxonomy" id="6265"/>
    <lineage>
        <taxon>Eukaryota</taxon>
        <taxon>Metazoa</taxon>
        <taxon>Ecdysozoa</taxon>
        <taxon>Nematoda</taxon>
        <taxon>Chromadorea</taxon>
        <taxon>Rhabditida</taxon>
        <taxon>Spirurina</taxon>
        <taxon>Ascaridomorpha</taxon>
        <taxon>Ascaridoidea</taxon>
        <taxon>Toxocaridae</taxon>
        <taxon>Toxocara</taxon>
    </lineage>
</organism>
<dbReference type="EMBL" id="UYWY01000536">
    <property type="protein sequence ID" value="VDM25075.1"/>
    <property type="molecule type" value="Genomic_DNA"/>
</dbReference>
<evidence type="ECO:0000313" key="4">
    <source>
        <dbReference type="WBParaSite" id="TCNE_0000090201-mRNA-1"/>
    </source>
</evidence>
<reference evidence="4" key="1">
    <citation type="submission" date="2016-06" db="UniProtKB">
        <authorList>
            <consortium name="WormBaseParasite"/>
        </authorList>
    </citation>
    <scope>IDENTIFICATION</scope>
</reference>
<evidence type="ECO:0000313" key="3">
    <source>
        <dbReference type="Proteomes" id="UP000050794"/>
    </source>
</evidence>
<gene>
    <name evidence="2" type="ORF">TCNE_LOCUS903</name>
</gene>
<keyword evidence="3" id="KW-1185">Reference proteome</keyword>
<name>A0A183TXD3_TOXCA</name>
<dbReference type="AlphaFoldDB" id="A0A183TXD3"/>
<evidence type="ECO:0000256" key="1">
    <source>
        <dbReference type="SAM" id="MobiDB-lite"/>
    </source>
</evidence>
<feature type="compositionally biased region" description="Polar residues" evidence="1">
    <location>
        <begin position="9"/>
        <end position="18"/>
    </location>
</feature>
<protein>
    <submittedName>
        <fullName evidence="2 4">Uncharacterized protein</fullName>
    </submittedName>
</protein>
<evidence type="ECO:0000313" key="2">
    <source>
        <dbReference type="EMBL" id="VDM25075.1"/>
    </source>
</evidence>
<reference evidence="2 3" key="2">
    <citation type="submission" date="2018-11" db="EMBL/GenBank/DDBJ databases">
        <authorList>
            <consortium name="Pathogen Informatics"/>
        </authorList>
    </citation>
    <scope>NUCLEOTIDE SEQUENCE [LARGE SCALE GENOMIC DNA]</scope>
</reference>
<dbReference type="Proteomes" id="UP000050794">
    <property type="component" value="Unassembled WGS sequence"/>
</dbReference>
<accession>A0A183TXD3</accession>
<sequence length="70" mass="7627">MRPVLKASGETTKTNNSAAAAHRVRPKKVAKAFGARRQLGIRRERESTIQPASPHLITTPVAILIDQEAI</sequence>